<feature type="transmembrane region" description="Helical" evidence="1">
    <location>
        <begin position="44"/>
        <end position="65"/>
    </location>
</feature>
<comment type="caution">
    <text evidence="2">The sequence shown here is derived from an EMBL/GenBank/DDBJ whole genome shotgun (WGS) entry which is preliminary data.</text>
</comment>
<accession>A0ABS0XJB3</accession>
<sequence length="254" mass="27731">MPQWLALCLVIVMVGAIVYAIMVINHRRLGADDDPSGTPDVIEYMTMMIGVIYAIVLGLAIAGVWEARSAAQDTVQTEAQALHEVSERAQVFAVPEREKIRSHIGSYVTHVVHTEWPAMANHGRLTDRGDELFSRLRTAVLRSEPRTELQGQAYAPMADQVGIADEARTHRAEAAGSTMPGTVWFGLIAGAVVSVGMIFALQIRRTPRELAVAGLFCALFAFLLFLIWDMDAPFGRGLAATADAFLNHFPASTR</sequence>
<dbReference type="InterPro" id="IPR025333">
    <property type="entry name" value="DUF4239"/>
</dbReference>
<keyword evidence="1" id="KW-0472">Membrane</keyword>
<organism evidence="2 3">
    <name type="scientific">Streptomyces flavofungini</name>
    <dbReference type="NCBI Taxonomy" id="68200"/>
    <lineage>
        <taxon>Bacteria</taxon>
        <taxon>Bacillati</taxon>
        <taxon>Actinomycetota</taxon>
        <taxon>Actinomycetes</taxon>
        <taxon>Kitasatosporales</taxon>
        <taxon>Streptomycetaceae</taxon>
        <taxon>Streptomyces</taxon>
    </lineage>
</organism>
<keyword evidence="1" id="KW-0812">Transmembrane</keyword>
<evidence type="ECO:0000256" key="1">
    <source>
        <dbReference type="SAM" id="Phobius"/>
    </source>
</evidence>
<dbReference type="Pfam" id="PF14023">
    <property type="entry name" value="Bestrophin-like"/>
    <property type="match status" value="1"/>
</dbReference>
<protein>
    <submittedName>
        <fullName evidence="2">DUF4239 domain-containing protein</fullName>
    </submittedName>
</protein>
<keyword evidence="1" id="KW-1133">Transmembrane helix</keyword>
<evidence type="ECO:0000313" key="2">
    <source>
        <dbReference type="EMBL" id="MBJ3813314.1"/>
    </source>
</evidence>
<name>A0ABS0XJB3_9ACTN</name>
<feature type="transmembrane region" description="Helical" evidence="1">
    <location>
        <begin position="183"/>
        <end position="204"/>
    </location>
</feature>
<evidence type="ECO:0000313" key="3">
    <source>
        <dbReference type="Proteomes" id="UP000634780"/>
    </source>
</evidence>
<dbReference type="RefSeq" id="WP_190120707.1">
    <property type="nucleotide sequence ID" value="NZ_BMVR01000054.1"/>
</dbReference>
<dbReference type="EMBL" id="JAEKOZ010000071">
    <property type="protein sequence ID" value="MBJ3813314.1"/>
    <property type="molecule type" value="Genomic_DNA"/>
</dbReference>
<gene>
    <name evidence="2" type="ORF">JGB26_40790</name>
</gene>
<proteinExistence type="predicted"/>
<dbReference type="Proteomes" id="UP000634780">
    <property type="component" value="Unassembled WGS sequence"/>
</dbReference>
<keyword evidence="3" id="KW-1185">Reference proteome</keyword>
<feature type="transmembrane region" description="Helical" evidence="1">
    <location>
        <begin position="210"/>
        <end position="228"/>
    </location>
</feature>
<reference evidence="2 3" key="1">
    <citation type="submission" date="2020-12" db="EMBL/GenBank/DDBJ databases">
        <title>Streptomyces typhae sp. nov., a novel endophytic actinomycete isolated from the root of cattail pollen (Typha angustifolia L.).</title>
        <authorList>
            <person name="Peng C."/>
            <person name="Liu C."/>
        </authorList>
    </citation>
    <scope>NUCLEOTIDE SEQUENCE [LARGE SCALE GENOMIC DNA]</scope>
    <source>
        <strain evidence="2 3">JCM 4753</strain>
    </source>
</reference>